<evidence type="ECO:0000313" key="3">
    <source>
        <dbReference type="Proteomes" id="UP001491310"/>
    </source>
</evidence>
<dbReference type="Proteomes" id="UP001491310">
    <property type="component" value="Unassembled WGS sequence"/>
</dbReference>
<feature type="compositionally biased region" description="Basic and acidic residues" evidence="1">
    <location>
        <begin position="18"/>
        <end position="28"/>
    </location>
</feature>
<protein>
    <submittedName>
        <fullName evidence="2">Uncharacterized protein</fullName>
    </submittedName>
</protein>
<feature type="compositionally biased region" description="Polar residues" evidence="1">
    <location>
        <begin position="1"/>
        <end position="11"/>
    </location>
</feature>
<proteinExistence type="predicted"/>
<evidence type="ECO:0000256" key="1">
    <source>
        <dbReference type="SAM" id="MobiDB-lite"/>
    </source>
</evidence>
<keyword evidence="3" id="KW-1185">Reference proteome</keyword>
<comment type="caution">
    <text evidence="2">The sequence shown here is derived from an EMBL/GenBank/DDBJ whole genome shotgun (WGS) entry which is preliminary data.</text>
</comment>
<feature type="compositionally biased region" description="Basic and acidic residues" evidence="1">
    <location>
        <begin position="62"/>
        <end position="76"/>
    </location>
</feature>
<gene>
    <name evidence="2" type="ORF">WJX75_000299</name>
</gene>
<feature type="region of interest" description="Disordered" evidence="1">
    <location>
        <begin position="1"/>
        <end position="118"/>
    </location>
</feature>
<organism evidence="2 3">
    <name type="scientific">Coccomyxa subellipsoidea</name>
    <dbReference type="NCBI Taxonomy" id="248742"/>
    <lineage>
        <taxon>Eukaryota</taxon>
        <taxon>Viridiplantae</taxon>
        <taxon>Chlorophyta</taxon>
        <taxon>core chlorophytes</taxon>
        <taxon>Trebouxiophyceae</taxon>
        <taxon>Trebouxiophyceae incertae sedis</taxon>
        <taxon>Coccomyxaceae</taxon>
        <taxon>Coccomyxa</taxon>
    </lineage>
</organism>
<sequence>MGKKFTLSQQKARAKQRAVTERIKREEAAAEAEAFQAPEAEQEAKTSDEWLPSGTTESIQAESEHPERVKPSHSGDVEVVSDSESNLATPVTPSKDPASRHLAATDGDGSTDESVSDSADIPSALIEEPSEVVVEPTNNGKLSLPESVPLHACSLLQAWTPKWVGAQVNMAVFAAINVTAALAAVGQYRKKV</sequence>
<accession>A0ABR2YHB4</accession>
<reference evidence="2 3" key="1">
    <citation type="journal article" date="2024" name="Nat. Commun.">
        <title>Phylogenomics reveals the evolutionary origins of lichenization in chlorophyte algae.</title>
        <authorList>
            <person name="Puginier C."/>
            <person name="Libourel C."/>
            <person name="Otte J."/>
            <person name="Skaloud P."/>
            <person name="Haon M."/>
            <person name="Grisel S."/>
            <person name="Petersen M."/>
            <person name="Berrin J.G."/>
            <person name="Delaux P.M."/>
            <person name="Dal Grande F."/>
            <person name="Keller J."/>
        </authorList>
    </citation>
    <scope>NUCLEOTIDE SEQUENCE [LARGE SCALE GENOMIC DNA]</scope>
    <source>
        <strain evidence="2 3">SAG 216-7</strain>
    </source>
</reference>
<name>A0ABR2YHB4_9CHLO</name>
<dbReference type="EMBL" id="JALJOT010000011">
    <property type="protein sequence ID" value="KAK9905460.1"/>
    <property type="molecule type" value="Genomic_DNA"/>
</dbReference>
<evidence type="ECO:0000313" key="2">
    <source>
        <dbReference type="EMBL" id="KAK9905460.1"/>
    </source>
</evidence>